<keyword evidence="2" id="KW-0001">2Fe-2S</keyword>
<name>A0ABV6C651_9ACTN</name>
<keyword evidence="8" id="KW-1185">Reference proteome</keyword>
<dbReference type="InterPro" id="IPR042128">
    <property type="entry name" value="NuoE_dom"/>
</dbReference>
<proteinExistence type="inferred from homology"/>
<reference evidence="7 8" key="1">
    <citation type="submission" date="2024-09" db="EMBL/GenBank/DDBJ databases">
        <authorList>
            <person name="Sun Q."/>
            <person name="Mori K."/>
        </authorList>
    </citation>
    <scope>NUCLEOTIDE SEQUENCE [LARGE SCALE GENOMIC DNA]</scope>
    <source>
        <strain evidence="7 8">JCM 15389</strain>
    </source>
</reference>
<evidence type="ECO:0000313" key="8">
    <source>
        <dbReference type="Proteomes" id="UP001589788"/>
    </source>
</evidence>
<evidence type="ECO:0000256" key="2">
    <source>
        <dbReference type="ARBA" id="ARBA00022714"/>
    </source>
</evidence>
<dbReference type="Gene3D" id="1.10.10.1590">
    <property type="entry name" value="NADH-quinone oxidoreductase subunit E"/>
    <property type="match status" value="1"/>
</dbReference>
<evidence type="ECO:0000313" key="7">
    <source>
        <dbReference type="EMBL" id="MFC0082286.1"/>
    </source>
</evidence>
<dbReference type="Proteomes" id="UP001589788">
    <property type="component" value="Unassembled WGS sequence"/>
</dbReference>
<dbReference type="InterPro" id="IPR041921">
    <property type="entry name" value="NuoE_N"/>
</dbReference>
<dbReference type="InterPro" id="IPR036249">
    <property type="entry name" value="Thioredoxin-like_sf"/>
</dbReference>
<dbReference type="RefSeq" id="WP_377789827.1">
    <property type="nucleotide sequence ID" value="NZ_JBHLYQ010000086.1"/>
</dbReference>
<keyword evidence="5" id="KW-0411">Iron-sulfur</keyword>
<dbReference type="Gene3D" id="3.40.30.10">
    <property type="entry name" value="Glutaredoxin"/>
    <property type="match status" value="1"/>
</dbReference>
<dbReference type="InterPro" id="IPR002023">
    <property type="entry name" value="NuoE-like"/>
</dbReference>
<gene>
    <name evidence="7" type="primary">nuoE</name>
    <name evidence="7" type="ORF">ACFFRE_09025</name>
</gene>
<dbReference type="PIRSF" id="PIRSF000216">
    <property type="entry name" value="NADH_DH_24kDa"/>
    <property type="match status" value="1"/>
</dbReference>
<keyword evidence="3" id="KW-0479">Metal-binding</keyword>
<protein>
    <submittedName>
        <fullName evidence="7">NADH-quinone oxidoreductase subunit NuoE</fullName>
    </submittedName>
</protein>
<comment type="caution">
    <text evidence="7">The sequence shown here is derived from an EMBL/GenBank/DDBJ whole genome shotgun (WGS) entry which is preliminary data.</text>
</comment>
<dbReference type="PROSITE" id="PS01099">
    <property type="entry name" value="COMPLEX1_24K"/>
    <property type="match status" value="1"/>
</dbReference>
<dbReference type="Pfam" id="PF01257">
    <property type="entry name" value="2Fe-2S_thioredx"/>
    <property type="match status" value="1"/>
</dbReference>
<evidence type="ECO:0000256" key="4">
    <source>
        <dbReference type="ARBA" id="ARBA00023004"/>
    </source>
</evidence>
<keyword evidence="4" id="KW-0408">Iron</keyword>
<comment type="cofactor">
    <cofactor evidence="6">
        <name>[2Fe-2S] cluster</name>
        <dbReference type="ChEBI" id="CHEBI:190135"/>
    </cofactor>
</comment>
<dbReference type="SUPFAM" id="SSF52833">
    <property type="entry name" value="Thioredoxin-like"/>
    <property type="match status" value="1"/>
</dbReference>
<evidence type="ECO:0000256" key="3">
    <source>
        <dbReference type="ARBA" id="ARBA00022723"/>
    </source>
</evidence>
<dbReference type="EMBL" id="JBHLYQ010000086">
    <property type="protein sequence ID" value="MFC0082286.1"/>
    <property type="molecule type" value="Genomic_DNA"/>
</dbReference>
<sequence>MSHLSPEIRARCEELLALYPHPRSALIPICHVAQEQDGWLTPEAIAEVAELVGVTPAEVLGTAGFYDMLRTEPVGRYLVAVCTNIACLLRGAEELLAHAEERLGIGVGDTTPDGLFTLEDAECLADCGRAPCLQVNHRFFGNLDPAAFDQLVEDLRAGRLDGEVPPHGTLIRVRRAGGLRVDPARVAAERRAMAERVAAEEAASSQGGKEDGR</sequence>
<evidence type="ECO:0000256" key="1">
    <source>
        <dbReference type="ARBA" id="ARBA00010643"/>
    </source>
</evidence>
<organism evidence="7 8">
    <name type="scientific">Aciditerrimonas ferrireducens</name>
    <dbReference type="NCBI Taxonomy" id="667306"/>
    <lineage>
        <taxon>Bacteria</taxon>
        <taxon>Bacillati</taxon>
        <taxon>Actinomycetota</taxon>
        <taxon>Acidimicrobiia</taxon>
        <taxon>Acidimicrobiales</taxon>
        <taxon>Acidimicrobiaceae</taxon>
        <taxon>Aciditerrimonas</taxon>
    </lineage>
</organism>
<dbReference type="CDD" id="cd03064">
    <property type="entry name" value="TRX_Fd_NuoE"/>
    <property type="match status" value="1"/>
</dbReference>
<evidence type="ECO:0000256" key="5">
    <source>
        <dbReference type="ARBA" id="ARBA00023014"/>
    </source>
</evidence>
<dbReference type="NCBIfam" id="TIGR01958">
    <property type="entry name" value="nuoE_fam"/>
    <property type="match status" value="1"/>
</dbReference>
<dbReference type="PANTHER" id="PTHR10371:SF3">
    <property type="entry name" value="NADH DEHYDROGENASE [UBIQUINONE] FLAVOPROTEIN 2, MITOCHONDRIAL"/>
    <property type="match status" value="1"/>
</dbReference>
<evidence type="ECO:0000256" key="6">
    <source>
        <dbReference type="ARBA" id="ARBA00034078"/>
    </source>
</evidence>
<accession>A0ABV6C651</accession>
<dbReference type="PANTHER" id="PTHR10371">
    <property type="entry name" value="NADH DEHYDROGENASE UBIQUINONE FLAVOPROTEIN 2, MITOCHONDRIAL"/>
    <property type="match status" value="1"/>
</dbReference>
<comment type="similarity">
    <text evidence="1">Belongs to the complex I 24 kDa subunit family.</text>
</comment>